<dbReference type="AlphaFoldDB" id="A0A096CQC0"/>
<keyword evidence="1" id="KW-1133">Transmembrane helix</keyword>
<evidence type="ECO:0000256" key="1">
    <source>
        <dbReference type="SAM" id="Phobius"/>
    </source>
</evidence>
<keyword evidence="3" id="KW-1185">Reference proteome</keyword>
<comment type="caution">
    <text evidence="2">The sequence shown here is derived from an EMBL/GenBank/DDBJ whole genome shotgun (WGS) entry which is preliminary data.</text>
</comment>
<dbReference type="Proteomes" id="UP000029628">
    <property type="component" value="Unassembled WGS sequence"/>
</dbReference>
<dbReference type="EMBL" id="JRNT01000008">
    <property type="protein sequence ID" value="KGF47534.1"/>
    <property type="molecule type" value="Genomic_DNA"/>
</dbReference>
<accession>A0A096CQC0</accession>
<reference evidence="2 3" key="1">
    <citation type="submission" date="2014-07" db="EMBL/GenBank/DDBJ databases">
        <authorList>
            <person name="McCorrison J."/>
            <person name="Sanka R."/>
            <person name="Torralba M."/>
            <person name="Gillis M."/>
            <person name="Haft D.H."/>
            <person name="Methe B."/>
            <person name="Sutton G."/>
            <person name="Nelson K.E."/>
        </authorList>
    </citation>
    <scope>NUCLEOTIDE SEQUENCE [LARGE SCALE GENOMIC DNA]</scope>
    <source>
        <strain evidence="2 3">DNF00314</strain>
    </source>
</reference>
<keyword evidence="1" id="KW-0812">Transmembrane</keyword>
<feature type="transmembrane region" description="Helical" evidence="1">
    <location>
        <begin position="151"/>
        <end position="169"/>
    </location>
</feature>
<dbReference type="RefSeq" id="WP_038152008.1">
    <property type="nucleotide sequence ID" value="NZ_JRNT01000008.1"/>
</dbReference>
<sequence length="170" mass="19702">MDSLDLDKKDVVLINALGEYHKWVNTYLTDVDIYSSPLMGDKTWERFILTMYKVFIAFDERIKNGYSRNVVDRLIDMYGRVAFNVSVGLTAIGETEKSISVLLLGKKTYMKMATKYDDELIRLFNNLNAVEELEEESKREQIAKEDSSGEYFKAAFFIILIILAIKFFMS</sequence>
<name>A0A096CQC0_9FIRM</name>
<gene>
    <name evidence="2" type="ORF">HMPREF0872_03785</name>
</gene>
<evidence type="ECO:0000313" key="2">
    <source>
        <dbReference type="EMBL" id="KGF47534.1"/>
    </source>
</evidence>
<protein>
    <submittedName>
        <fullName evidence="2">Uncharacterized protein</fullName>
    </submittedName>
</protein>
<keyword evidence="1" id="KW-0472">Membrane</keyword>
<proteinExistence type="predicted"/>
<organism evidence="2 3">
    <name type="scientific">Veillonella montpellierensis DNF00314</name>
    <dbReference type="NCBI Taxonomy" id="1401067"/>
    <lineage>
        <taxon>Bacteria</taxon>
        <taxon>Bacillati</taxon>
        <taxon>Bacillota</taxon>
        <taxon>Negativicutes</taxon>
        <taxon>Veillonellales</taxon>
        <taxon>Veillonellaceae</taxon>
        <taxon>Veillonella</taxon>
    </lineage>
</organism>
<evidence type="ECO:0000313" key="3">
    <source>
        <dbReference type="Proteomes" id="UP000029628"/>
    </source>
</evidence>